<dbReference type="InterPro" id="IPR015424">
    <property type="entry name" value="PyrdxlP-dep_Trfase"/>
</dbReference>
<evidence type="ECO:0000313" key="10">
    <source>
        <dbReference type="EMBL" id="SHL83309.1"/>
    </source>
</evidence>
<comment type="cofactor">
    <cofactor evidence="1 8">
        <name>pyridoxal 5'-phosphate</name>
        <dbReference type="ChEBI" id="CHEBI:597326"/>
    </cofactor>
</comment>
<protein>
    <recommendedName>
        <fullName evidence="8">Aminotransferase</fullName>
        <ecNumber evidence="8">2.6.1.-</ecNumber>
    </recommendedName>
</protein>
<dbReference type="PANTHER" id="PTHR46383">
    <property type="entry name" value="ASPARTATE AMINOTRANSFERASE"/>
    <property type="match status" value="1"/>
</dbReference>
<dbReference type="GO" id="GO:0030170">
    <property type="term" value="F:pyridoxal phosphate binding"/>
    <property type="evidence" value="ECO:0007669"/>
    <property type="project" value="InterPro"/>
</dbReference>
<dbReference type="SUPFAM" id="SSF53383">
    <property type="entry name" value="PLP-dependent transferases"/>
    <property type="match status" value="1"/>
</dbReference>
<dbReference type="InterPro" id="IPR050596">
    <property type="entry name" value="AspAT/PAT-like"/>
</dbReference>
<dbReference type="Gene3D" id="3.40.640.10">
    <property type="entry name" value="Type I PLP-dependent aspartate aminotransferase-like (Major domain)"/>
    <property type="match status" value="1"/>
</dbReference>
<reference evidence="11" key="1">
    <citation type="submission" date="2016-11" db="EMBL/GenBank/DDBJ databases">
        <authorList>
            <person name="Varghese N."/>
            <person name="Submissions S."/>
        </authorList>
    </citation>
    <scope>NUCLEOTIDE SEQUENCE [LARGE SCALE GENOMIC DNA]</scope>
    <source>
        <strain evidence="11">DSM 29327</strain>
    </source>
</reference>
<evidence type="ECO:0000256" key="7">
    <source>
        <dbReference type="ARBA" id="ARBA00049185"/>
    </source>
</evidence>
<dbReference type="PANTHER" id="PTHR46383:SF1">
    <property type="entry name" value="ASPARTATE AMINOTRANSFERASE"/>
    <property type="match status" value="1"/>
</dbReference>
<comment type="similarity">
    <text evidence="2 8">Belongs to the class-I pyridoxal-phosphate-dependent aminotransferase family.</text>
</comment>
<organism evidence="10 11">
    <name type="scientific">Roseovarius marisflavi</name>
    <dbReference type="NCBI Taxonomy" id="1054996"/>
    <lineage>
        <taxon>Bacteria</taxon>
        <taxon>Pseudomonadati</taxon>
        <taxon>Pseudomonadota</taxon>
        <taxon>Alphaproteobacteria</taxon>
        <taxon>Rhodobacterales</taxon>
        <taxon>Roseobacteraceae</taxon>
        <taxon>Roseovarius</taxon>
    </lineage>
</organism>
<dbReference type="OrthoDB" id="9763453at2"/>
<dbReference type="CDD" id="cd00609">
    <property type="entry name" value="AAT_like"/>
    <property type="match status" value="1"/>
</dbReference>
<dbReference type="Pfam" id="PF00155">
    <property type="entry name" value="Aminotran_1_2"/>
    <property type="match status" value="1"/>
</dbReference>
<dbReference type="GO" id="GO:0004069">
    <property type="term" value="F:L-aspartate:2-oxoglutarate aminotransferase activity"/>
    <property type="evidence" value="ECO:0007669"/>
    <property type="project" value="UniProtKB-EC"/>
</dbReference>
<keyword evidence="4 8" id="KW-0032">Aminotransferase</keyword>
<proteinExistence type="inferred from homology"/>
<keyword evidence="5 8" id="KW-0808">Transferase</keyword>
<dbReference type="InterPro" id="IPR015422">
    <property type="entry name" value="PyrdxlP-dep_Trfase_small"/>
</dbReference>
<evidence type="ECO:0000259" key="9">
    <source>
        <dbReference type="Pfam" id="PF00155"/>
    </source>
</evidence>
<dbReference type="AlphaFoldDB" id="A0A1M7DVU4"/>
<gene>
    <name evidence="10" type="ORF">SAMN05444414_1533</name>
</gene>
<comment type="subunit">
    <text evidence="3">Homodimer.</text>
</comment>
<dbReference type="InterPro" id="IPR004838">
    <property type="entry name" value="NHTrfase_class1_PyrdxlP-BS"/>
</dbReference>
<accession>A0A1M7DVU4</accession>
<evidence type="ECO:0000313" key="11">
    <source>
        <dbReference type="Proteomes" id="UP000184191"/>
    </source>
</evidence>
<dbReference type="GO" id="GO:0006520">
    <property type="term" value="P:amino acid metabolic process"/>
    <property type="evidence" value="ECO:0007669"/>
    <property type="project" value="InterPro"/>
</dbReference>
<dbReference type="FunFam" id="3.40.640.10:FF:000033">
    <property type="entry name" value="Aspartate aminotransferase"/>
    <property type="match status" value="1"/>
</dbReference>
<keyword evidence="6" id="KW-0663">Pyridoxal phosphate</keyword>
<evidence type="ECO:0000256" key="1">
    <source>
        <dbReference type="ARBA" id="ARBA00001933"/>
    </source>
</evidence>
<dbReference type="InterPro" id="IPR004839">
    <property type="entry name" value="Aminotransferase_I/II_large"/>
</dbReference>
<evidence type="ECO:0000256" key="2">
    <source>
        <dbReference type="ARBA" id="ARBA00007441"/>
    </source>
</evidence>
<dbReference type="EC" id="2.6.1.-" evidence="8"/>
<evidence type="ECO:0000256" key="6">
    <source>
        <dbReference type="ARBA" id="ARBA00022898"/>
    </source>
</evidence>
<name>A0A1M7DVU4_9RHOB</name>
<dbReference type="Gene3D" id="3.90.1150.10">
    <property type="entry name" value="Aspartate Aminotransferase, domain 1"/>
    <property type="match status" value="1"/>
</dbReference>
<keyword evidence="11" id="KW-1185">Reference proteome</keyword>
<dbReference type="PROSITE" id="PS00105">
    <property type="entry name" value="AA_TRANSFER_CLASS_1"/>
    <property type="match status" value="1"/>
</dbReference>
<evidence type="ECO:0000256" key="8">
    <source>
        <dbReference type="RuleBase" id="RU000481"/>
    </source>
</evidence>
<evidence type="ECO:0000256" key="5">
    <source>
        <dbReference type="ARBA" id="ARBA00022679"/>
    </source>
</evidence>
<dbReference type="InterPro" id="IPR015421">
    <property type="entry name" value="PyrdxlP-dep_Trfase_major"/>
</dbReference>
<sequence length="400" mass="42766">MPIASRVSQLHLSGIRTVMALAAERQKRGFPVIHMEVGQPDFPTPAHITEAGFAAARNGFTGYTPNAGVQSLRDSVAARVSTSSGIGVSGANVCITSGAVMALYLTLMAIIEPGDEVLVPDPGWPNYISAVEMAGGTVVPYKLDPSDGYWMDLDTLSSKVSPRCRAIMINYPSNPTGATVSVEKMLKLLKFVEDHNLQVISDEVYEDFVFEGAHVSALSHASRERVIMISGASKSYSMTGWRLGWVVAREEVIQAVSKLVEPIASCPSSVAQAAVEAAINGPQDCVAEMKAAYKRRAEIAVSILEPAGLLISKPTGAFYAMVDISNSNLNSDQFVRRLLEEKGVAAAPGETFGHSARSSIRISTAASDDDVREGCKRIRDFLSLGNLADTAQHTMSDETL</sequence>
<dbReference type="EMBL" id="FRBN01000053">
    <property type="protein sequence ID" value="SHL83309.1"/>
    <property type="molecule type" value="Genomic_DNA"/>
</dbReference>
<feature type="domain" description="Aminotransferase class I/classII large" evidence="9">
    <location>
        <begin position="32"/>
        <end position="378"/>
    </location>
</feature>
<dbReference type="STRING" id="1054996.SAMN05444414_1533"/>
<dbReference type="Proteomes" id="UP000184191">
    <property type="component" value="Unassembled WGS sequence"/>
</dbReference>
<evidence type="ECO:0000256" key="3">
    <source>
        <dbReference type="ARBA" id="ARBA00011738"/>
    </source>
</evidence>
<comment type="catalytic activity">
    <reaction evidence="7">
        <text>L-aspartate + 2-oxoglutarate = oxaloacetate + L-glutamate</text>
        <dbReference type="Rhea" id="RHEA:21824"/>
        <dbReference type="ChEBI" id="CHEBI:16452"/>
        <dbReference type="ChEBI" id="CHEBI:16810"/>
        <dbReference type="ChEBI" id="CHEBI:29985"/>
        <dbReference type="ChEBI" id="CHEBI:29991"/>
        <dbReference type="EC" id="2.6.1.1"/>
    </reaction>
</comment>
<evidence type="ECO:0000256" key="4">
    <source>
        <dbReference type="ARBA" id="ARBA00022576"/>
    </source>
</evidence>